<name>A0A255E1D2_9ACTN</name>
<dbReference type="InterPro" id="IPR029058">
    <property type="entry name" value="AB_hydrolase_fold"/>
</dbReference>
<dbReference type="Proteomes" id="UP000216533">
    <property type="component" value="Unassembled WGS sequence"/>
</dbReference>
<dbReference type="EMBL" id="NMVI01000025">
    <property type="protein sequence ID" value="OYN85306.1"/>
    <property type="molecule type" value="Genomic_DNA"/>
</dbReference>
<comment type="caution">
    <text evidence="1">The sequence shown here is derived from an EMBL/GenBank/DDBJ whole genome shotgun (WGS) entry which is preliminary data.</text>
</comment>
<evidence type="ECO:0000313" key="2">
    <source>
        <dbReference type="Proteomes" id="UP000216533"/>
    </source>
</evidence>
<dbReference type="RefSeq" id="WP_094451411.1">
    <property type="nucleotide sequence ID" value="NZ_NMVI01000025.1"/>
</dbReference>
<protein>
    <recommendedName>
        <fullName evidence="3">Alpha/beta hydrolase</fullName>
    </recommendedName>
</protein>
<organism evidence="1 2">
    <name type="scientific">Parenemella sanctibonifatiensis</name>
    <dbReference type="NCBI Taxonomy" id="2016505"/>
    <lineage>
        <taxon>Bacteria</taxon>
        <taxon>Bacillati</taxon>
        <taxon>Actinomycetota</taxon>
        <taxon>Actinomycetes</taxon>
        <taxon>Propionibacteriales</taxon>
        <taxon>Propionibacteriaceae</taxon>
        <taxon>Parenemella</taxon>
    </lineage>
</organism>
<sequence>MIGWLIGTALAALGLIALLSPLESLRWWSTVGARRTRGLTAAVAAPVARQASHPHYVVYLSGVGLLDNHEIPQEEAYFCARLEESSGVPVVSDVFPYAVDNRGLLHRASAWFWRIMGTLQSNPRTAALSIWIQFRNCLQVLISADPRYGPTYHAGLAQQVWAALERRGHRAGIPVTIVGYSGGAQMALGVASFLSLMEVPCRIVSVGGVYSGDPGFSTISDFWDIRGGRDRLRLMGQVAFPSRWGLLRSSPWNQARADGRVHLIDAGSQVSHFDAGSYFDASATLPDGRSHAEALVERVTALVAAPRR</sequence>
<accession>A0A255E1D2</accession>
<proteinExistence type="predicted"/>
<evidence type="ECO:0008006" key="3">
    <source>
        <dbReference type="Google" id="ProtNLM"/>
    </source>
</evidence>
<dbReference type="AlphaFoldDB" id="A0A255E1D2"/>
<evidence type="ECO:0000313" key="1">
    <source>
        <dbReference type="EMBL" id="OYN85306.1"/>
    </source>
</evidence>
<dbReference type="SUPFAM" id="SSF53474">
    <property type="entry name" value="alpha/beta-Hydrolases"/>
    <property type="match status" value="1"/>
</dbReference>
<reference evidence="1 2" key="1">
    <citation type="submission" date="2017-07" db="EMBL/GenBank/DDBJ databases">
        <title>Draft whole genome sequences of clinical Proprionibacteriaceae strains.</title>
        <authorList>
            <person name="Bernier A.-M."/>
            <person name="Bernard K."/>
            <person name="Domingo M.-C."/>
        </authorList>
    </citation>
    <scope>NUCLEOTIDE SEQUENCE [LARGE SCALE GENOMIC DNA]</scope>
    <source>
        <strain evidence="1 2">NML 160184</strain>
    </source>
</reference>
<gene>
    <name evidence="1" type="ORF">CGZ92_10920</name>
</gene>